<evidence type="ECO:0008006" key="3">
    <source>
        <dbReference type="Google" id="ProtNLM"/>
    </source>
</evidence>
<gene>
    <name evidence="1" type="ORF">B8W66_07495</name>
</gene>
<dbReference type="InterPro" id="IPR036736">
    <property type="entry name" value="ACP-like_sf"/>
</dbReference>
<protein>
    <recommendedName>
        <fullName evidence="3">Acyl carrier protein</fullName>
    </recommendedName>
</protein>
<proteinExistence type="predicted"/>
<organism evidence="1 2">
    <name type="scientific">Mycobacterium decipiens</name>
    <dbReference type="NCBI Taxonomy" id="1430326"/>
    <lineage>
        <taxon>Bacteria</taxon>
        <taxon>Bacillati</taxon>
        <taxon>Actinomycetota</taxon>
        <taxon>Actinomycetes</taxon>
        <taxon>Mycobacteriales</taxon>
        <taxon>Mycobacteriaceae</taxon>
        <taxon>Mycobacterium</taxon>
    </lineage>
</organism>
<evidence type="ECO:0000313" key="1">
    <source>
        <dbReference type="EMBL" id="OSC41579.1"/>
    </source>
</evidence>
<dbReference type="OrthoDB" id="4233960at2"/>
<accession>A0A1X2LWR2</accession>
<comment type="caution">
    <text evidence="1">The sequence shown here is derived from an EMBL/GenBank/DDBJ whole genome shotgun (WGS) entry which is preliminary data.</text>
</comment>
<sequence>MRSEPEIREALRRWVLAKATGLQPVELTDQTPLFEQRHVRSVHVPELLLLLERLRGAPIDVEDLRPGDFRNIDTLMRRFGDPSPAAPQGLAT</sequence>
<reference evidence="1 2" key="1">
    <citation type="submission" date="2017-04" db="EMBL/GenBank/DDBJ databases">
        <title>The new phylogeny of genus Mycobacterium.</title>
        <authorList>
            <person name="Tortoli E."/>
            <person name="Trovato A."/>
            <person name="Cirillo D.M."/>
        </authorList>
    </citation>
    <scope>NUCLEOTIDE SEQUENCE [LARGE SCALE GENOMIC DNA]</scope>
    <source>
        <strain evidence="1 2">TBL 1200985</strain>
    </source>
</reference>
<evidence type="ECO:0000313" key="2">
    <source>
        <dbReference type="Proteomes" id="UP000193247"/>
    </source>
</evidence>
<dbReference type="RefSeq" id="WP_085324409.1">
    <property type="nucleotide sequence ID" value="NZ_NCXP01000006.1"/>
</dbReference>
<dbReference type="EMBL" id="NCXP01000006">
    <property type="protein sequence ID" value="OSC41579.1"/>
    <property type="molecule type" value="Genomic_DNA"/>
</dbReference>
<dbReference type="Proteomes" id="UP000193247">
    <property type="component" value="Unassembled WGS sequence"/>
</dbReference>
<dbReference type="STRING" id="1430326.B8W66_07495"/>
<dbReference type="AlphaFoldDB" id="A0A1X2LWR2"/>
<keyword evidence="2" id="KW-1185">Reference proteome</keyword>
<dbReference type="Gene3D" id="1.10.1200.10">
    <property type="entry name" value="ACP-like"/>
    <property type="match status" value="1"/>
</dbReference>
<dbReference type="SUPFAM" id="SSF47336">
    <property type="entry name" value="ACP-like"/>
    <property type="match status" value="1"/>
</dbReference>
<name>A0A1X2LWR2_9MYCO</name>